<evidence type="ECO:0000313" key="4">
    <source>
        <dbReference type="Proteomes" id="UP000000343"/>
    </source>
</evidence>
<dbReference type="Proteomes" id="UP000000343">
    <property type="component" value="Chromosome"/>
</dbReference>
<dbReference type="KEGG" id="acm:AciX9_2898"/>
<dbReference type="InterPro" id="IPR043128">
    <property type="entry name" value="Rev_trsase/Diguanyl_cyclase"/>
</dbReference>
<dbReference type="CDD" id="cd01949">
    <property type="entry name" value="GGDEF"/>
    <property type="match status" value="1"/>
</dbReference>
<dbReference type="PANTHER" id="PTHR44757">
    <property type="entry name" value="DIGUANYLATE CYCLASE DGCP"/>
    <property type="match status" value="1"/>
</dbReference>
<dbReference type="Gene3D" id="3.30.450.20">
    <property type="entry name" value="PAS domain"/>
    <property type="match status" value="1"/>
</dbReference>
<sequence length="453" mass="49554">MISSPVFTSRPPGKWRTLCASGALYLVSAIRTMSAQAPPQPKTSTLAAGLLQINLASNALISVSFLALSVIMLVLWKRSGKNLPHPWVVGTFGLFVLACALSQAMQLLIVLHPLSWMIGTIEILTTALALCIILLLPRMVRDFIELFRSAGHSQQNEARFLATAESSMDAVFLLDAVRDPAGEIEDFRFTYLNQRAQQLFNIPNNDVVVGAKLCELLPSYRSEGFFDQYKQVVLTGKPSTSEFSIKDAQINATWLRYSIVKLADGIAVAASDLTSQKEAENKIRHMAQHDPLTGLPNRTLLDDRIQQAIERAIRYRQNAAVLLLDLDTFKSINDTYGHAAGDEVLKTVAARLRSAVRATDSVFRLGGDEFVIVLGDLATKGPIVDFTRKIFVSLLPPIPWEDQALNISASIGVANYPGDGATPEALLVQADIAMYRMKRGRASTADLRSSQGA</sequence>
<evidence type="ECO:0000256" key="1">
    <source>
        <dbReference type="SAM" id="Phobius"/>
    </source>
</evidence>
<dbReference type="InterPro" id="IPR029787">
    <property type="entry name" value="Nucleotide_cyclase"/>
</dbReference>
<dbReference type="Pfam" id="PF00990">
    <property type="entry name" value="GGDEF"/>
    <property type="match status" value="1"/>
</dbReference>
<dbReference type="SUPFAM" id="SSF55073">
    <property type="entry name" value="Nucleotide cyclase"/>
    <property type="match status" value="1"/>
</dbReference>
<dbReference type="GO" id="GO:0003824">
    <property type="term" value="F:catalytic activity"/>
    <property type="evidence" value="ECO:0007669"/>
    <property type="project" value="UniProtKB-ARBA"/>
</dbReference>
<reference evidence="4" key="1">
    <citation type="submission" date="2011-01" db="EMBL/GenBank/DDBJ databases">
        <title>Complete sequence of chromosome of Acidobacterium sp. MP5ACTX9.</title>
        <authorList>
            <consortium name="US DOE Joint Genome Institute"/>
            <person name="Lucas S."/>
            <person name="Copeland A."/>
            <person name="Lapidus A."/>
            <person name="Cheng J.-F."/>
            <person name="Goodwin L."/>
            <person name="Pitluck S."/>
            <person name="Teshima H."/>
            <person name="Detter J.C."/>
            <person name="Han C."/>
            <person name="Tapia R."/>
            <person name="Land M."/>
            <person name="Hauser L."/>
            <person name="Kyrpides N."/>
            <person name="Ivanova N."/>
            <person name="Ovchinnikova G."/>
            <person name="Pagani I."/>
            <person name="Rawat S.R."/>
            <person name="Mannisto M."/>
            <person name="Haggblom M.M."/>
            <person name="Woyke T."/>
        </authorList>
    </citation>
    <scope>NUCLEOTIDE SEQUENCE [LARGE SCALE GENOMIC DNA]</scope>
    <source>
        <strain evidence="4">MP5ACTX9</strain>
    </source>
</reference>
<dbReference type="SUPFAM" id="SSF55785">
    <property type="entry name" value="PYP-like sensor domain (PAS domain)"/>
    <property type="match status" value="1"/>
</dbReference>
<dbReference type="OrthoDB" id="9759607at2"/>
<dbReference type="eggNOG" id="COG2199">
    <property type="taxonomic scope" value="Bacteria"/>
</dbReference>
<dbReference type="FunFam" id="3.30.70.270:FF:000001">
    <property type="entry name" value="Diguanylate cyclase domain protein"/>
    <property type="match status" value="1"/>
</dbReference>
<dbReference type="Gene3D" id="3.30.70.270">
    <property type="match status" value="1"/>
</dbReference>
<dbReference type="InterPro" id="IPR000160">
    <property type="entry name" value="GGDEF_dom"/>
</dbReference>
<feature type="domain" description="GGDEF" evidence="2">
    <location>
        <begin position="317"/>
        <end position="449"/>
    </location>
</feature>
<feature type="transmembrane region" description="Helical" evidence="1">
    <location>
        <begin position="88"/>
        <end position="110"/>
    </location>
</feature>
<dbReference type="PANTHER" id="PTHR44757:SF2">
    <property type="entry name" value="BIOFILM ARCHITECTURE MAINTENANCE PROTEIN MBAA"/>
    <property type="match status" value="1"/>
</dbReference>
<dbReference type="EMBL" id="CP002480">
    <property type="protein sequence ID" value="ADW69921.1"/>
    <property type="molecule type" value="Genomic_DNA"/>
</dbReference>
<organism evidence="4">
    <name type="scientific">Granulicella tundricola (strain ATCC BAA-1859 / DSM 23138 / MP5ACTX9)</name>
    <dbReference type="NCBI Taxonomy" id="1198114"/>
    <lineage>
        <taxon>Bacteria</taxon>
        <taxon>Pseudomonadati</taxon>
        <taxon>Acidobacteriota</taxon>
        <taxon>Terriglobia</taxon>
        <taxon>Terriglobales</taxon>
        <taxon>Acidobacteriaceae</taxon>
        <taxon>Granulicella</taxon>
    </lineage>
</organism>
<dbReference type="InterPro" id="IPR035965">
    <property type="entry name" value="PAS-like_dom_sf"/>
</dbReference>
<dbReference type="AlphaFoldDB" id="E8WZ06"/>
<keyword evidence="1" id="KW-0472">Membrane</keyword>
<keyword evidence="1" id="KW-0812">Transmembrane</keyword>
<evidence type="ECO:0000259" key="2">
    <source>
        <dbReference type="PROSITE" id="PS50887"/>
    </source>
</evidence>
<protein>
    <submittedName>
        <fullName evidence="3">Diguanylate cyclase</fullName>
    </submittedName>
</protein>
<dbReference type="PaxDb" id="1198114-AciX9_2898"/>
<dbReference type="Pfam" id="PF13188">
    <property type="entry name" value="PAS_8"/>
    <property type="match status" value="1"/>
</dbReference>
<dbReference type="RefSeq" id="WP_013581236.1">
    <property type="nucleotide sequence ID" value="NC_015064.1"/>
</dbReference>
<dbReference type="InterPro" id="IPR052155">
    <property type="entry name" value="Biofilm_reg_signaling"/>
</dbReference>
<feature type="transmembrane region" description="Helical" evidence="1">
    <location>
        <begin position="59"/>
        <end position="76"/>
    </location>
</feature>
<proteinExistence type="predicted"/>
<name>E8WZ06_GRATM</name>
<dbReference type="CDD" id="cd00130">
    <property type="entry name" value="PAS"/>
    <property type="match status" value="1"/>
</dbReference>
<dbReference type="HOGENOM" id="CLU_603773_0_0_0"/>
<keyword evidence="4" id="KW-1185">Reference proteome</keyword>
<dbReference type="STRING" id="1198114.AciX9_2898"/>
<gene>
    <name evidence="3" type="ordered locus">AciX9_2898</name>
</gene>
<accession>E8WZ06</accession>
<feature type="transmembrane region" description="Helical" evidence="1">
    <location>
        <begin position="116"/>
        <end position="136"/>
    </location>
</feature>
<dbReference type="SMART" id="SM00267">
    <property type="entry name" value="GGDEF"/>
    <property type="match status" value="1"/>
</dbReference>
<dbReference type="PROSITE" id="PS50887">
    <property type="entry name" value="GGDEF"/>
    <property type="match status" value="1"/>
</dbReference>
<keyword evidence="1" id="KW-1133">Transmembrane helix</keyword>
<dbReference type="NCBIfam" id="TIGR00254">
    <property type="entry name" value="GGDEF"/>
    <property type="match status" value="1"/>
</dbReference>
<evidence type="ECO:0000313" key="3">
    <source>
        <dbReference type="EMBL" id="ADW69921.1"/>
    </source>
</evidence>
<dbReference type="InterPro" id="IPR000014">
    <property type="entry name" value="PAS"/>
</dbReference>